<keyword evidence="5" id="KW-0233">DNA recombination</keyword>
<keyword evidence="3" id="KW-0815">Transposition</keyword>
<dbReference type="InterPro" id="IPR051399">
    <property type="entry name" value="RNA-guided_DNA_endo/Transpos"/>
</dbReference>
<protein>
    <submittedName>
        <fullName evidence="8">Transposase</fullName>
    </submittedName>
</protein>
<dbReference type="InterPro" id="IPR001959">
    <property type="entry name" value="Transposase"/>
</dbReference>
<comment type="similarity">
    <text evidence="1">In the C-terminal section; belongs to the transposase 35 family.</text>
</comment>
<dbReference type="Pfam" id="PF01385">
    <property type="entry name" value="OrfB_IS605"/>
    <property type="match status" value="1"/>
</dbReference>
<evidence type="ECO:0000259" key="7">
    <source>
        <dbReference type="Pfam" id="PF07282"/>
    </source>
</evidence>
<keyword evidence="4" id="KW-0238">DNA-binding</keyword>
<evidence type="ECO:0000313" key="9">
    <source>
        <dbReference type="Proteomes" id="UP000707535"/>
    </source>
</evidence>
<comment type="caution">
    <text evidence="8">The sequence shown here is derived from an EMBL/GenBank/DDBJ whole genome shotgun (WGS) entry which is preliminary data.</text>
</comment>
<dbReference type="EMBL" id="DYXG01000092">
    <property type="protein sequence ID" value="HJE97722.1"/>
    <property type="molecule type" value="Genomic_DNA"/>
</dbReference>
<dbReference type="InterPro" id="IPR010095">
    <property type="entry name" value="Cas12f1-like_TNB"/>
</dbReference>
<dbReference type="PANTHER" id="PTHR30405:SF25">
    <property type="entry name" value="RNA-GUIDED DNA ENDONUCLEASE INSQ-RELATED"/>
    <property type="match status" value="1"/>
</dbReference>
<feature type="domain" description="Cas12f1-like TNB" evidence="7">
    <location>
        <begin position="335"/>
        <end position="404"/>
    </location>
</feature>
<name>A0A921FBI6_9LACO</name>
<evidence type="ECO:0000313" key="8">
    <source>
        <dbReference type="EMBL" id="HJE97722.1"/>
    </source>
</evidence>
<feature type="domain" description="Probable transposase IS891/IS1136/IS1341" evidence="6">
    <location>
        <begin position="211"/>
        <end position="323"/>
    </location>
</feature>
<dbReference type="Proteomes" id="UP000707535">
    <property type="component" value="Unassembled WGS sequence"/>
</dbReference>
<sequence length="425" mass="49145">MAKLPYHYGMKVRCYPSSQQKAIVKHNSDASRFIYNEMVAIDHELFQLRQVKLPIDTVQQRIKQLELRKKTTKSISNEHLFLYHKNIDSLSLANAKQNYAKAWKAFRKVHRRGTPVFHKKSYTWKYQTNAQYSGKISAPSLLNGSVRFLDRNHAKLPKVGAIRTSSVRNKIWQMRETVRIGTVTITKDSADCFYLSFQLASTQPFVGTVTFTNKKLGVDLNTENFLTASNGAVVANPRYYRKMLKQLNRQKRKLSRRQLRAKKEHRPLRDAKNYQKQRLLVAKIQAKVAHQRLNFLHNLTTELVQNHDLLVAEELRSSNLLKNHALALSISDVGWRLFLQQLQTKAELYGKTFVTVDPRNTTQTCSNCGFLLTGDHKLTLRDRSWQCPQCHVKHQRDHNSAKNILAKGIKQKSPWATWGRNALGN</sequence>
<proteinExistence type="inferred from homology"/>
<dbReference type="GO" id="GO:0006310">
    <property type="term" value="P:DNA recombination"/>
    <property type="evidence" value="ECO:0007669"/>
    <property type="project" value="UniProtKB-KW"/>
</dbReference>
<dbReference type="GO" id="GO:0003677">
    <property type="term" value="F:DNA binding"/>
    <property type="evidence" value="ECO:0007669"/>
    <property type="project" value="UniProtKB-KW"/>
</dbReference>
<accession>A0A921FBI6</accession>
<dbReference type="GO" id="GO:0032196">
    <property type="term" value="P:transposition"/>
    <property type="evidence" value="ECO:0007669"/>
    <property type="project" value="UniProtKB-KW"/>
</dbReference>
<evidence type="ECO:0000256" key="3">
    <source>
        <dbReference type="ARBA" id="ARBA00022578"/>
    </source>
</evidence>
<dbReference type="PANTHER" id="PTHR30405">
    <property type="entry name" value="TRANSPOSASE"/>
    <property type="match status" value="1"/>
</dbReference>
<dbReference type="AlphaFoldDB" id="A0A921FBI6"/>
<gene>
    <name evidence="8" type="ORF">K8V00_08880</name>
</gene>
<evidence type="ECO:0000256" key="4">
    <source>
        <dbReference type="ARBA" id="ARBA00023125"/>
    </source>
</evidence>
<dbReference type="NCBIfam" id="NF040570">
    <property type="entry name" value="guided_TnpB"/>
    <property type="match status" value="1"/>
</dbReference>
<evidence type="ECO:0000259" key="6">
    <source>
        <dbReference type="Pfam" id="PF01385"/>
    </source>
</evidence>
<evidence type="ECO:0000256" key="2">
    <source>
        <dbReference type="ARBA" id="ARBA00011044"/>
    </source>
</evidence>
<reference evidence="8" key="1">
    <citation type="journal article" date="2021" name="PeerJ">
        <title>Extensive microbial diversity within the chicken gut microbiome revealed by metagenomics and culture.</title>
        <authorList>
            <person name="Gilroy R."/>
            <person name="Ravi A."/>
            <person name="Getino M."/>
            <person name="Pursley I."/>
            <person name="Horton D.L."/>
            <person name="Alikhan N.F."/>
            <person name="Baker D."/>
            <person name="Gharbi K."/>
            <person name="Hall N."/>
            <person name="Watson M."/>
            <person name="Adriaenssens E.M."/>
            <person name="Foster-Nyarko E."/>
            <person name="Jarju S."/>
            <person name="Secka A."/>
            <person name="Antonio M."/>
            <person name="Oren A."/>
            <person name="Chaudhuri R.R."/>
            <person name="La Ragione R."/>
            <person name="Hildebrand F."/>
            <person name="Pallen M.J."/>
        </authorList>
    </citation>
    <scope>NUCLEOTIDE SEQUENCE</scope>
    <source>
        <strain evidence="8">CHK174-6876</strain>
    </source>
</reference>
<evidence type="ECO:0000256" key="1">
    <source>
        <dbReference type="ARBA" id="ARBA00008761"/>
    </source>
</evidence>
<organism evidence="8 9">
    <name type="scientific">Ligilactobacillus acidipiscis</name>
    <dbReference type="NCBI Taxonomy" id="89059"/>
    <lineage>
        <taxon>Bacteria</taxon>
        <taxon>Bacillati</taxon>
        <taxon>Bacillota</taxon>
        <taxon>Bacilli</taxon>
        <taxon>Lactobacillales</taxon>
        <taxon>Lactobacillaceae</taxon>
        <taxon>Ligilactobacillus</taxon>
    </lineage>
</organism>
<reference evidence="8" key="2">
    <citation type="submission" date="2021-09" db="EMBL/GenBank/DDBJ databases">
        <authorList>
            <person name="Gilroy R."/>
        </authorList>
    </citation>
    <scope>NUCLEOTIDE SEQUENCE</scope>
    <source>
        <strain evidence="8">CHK174-6876</strain>
    </source>
</reference>
<dbReference type="Pfam" id="PF07282">
    <property type="entry name" value="Cas12f1-like_TNB"/>
    <property type="match status" value="1"/>
</dbReference>
<comment type="similarity">
    <text evidence="2">In the N-terminal section; belongs to the transposase 2 family.</text>
</comment>
<evidence type="ECO:0000256" key="5">
    <source>
        <dbReference type="ARBA" id="ARBA00023172"/>
    </source>
</evidence>